<organism evidence="3 4">
    <name type="scientific">Henosepilachna vigintioctopunctata</name>
    <dbReference type="NCBI Taxonomy" id="420089"/>
    <lineage>
        <taxon>Eukaryota</taxon>
        <taxon>Metazoa</taxon>
        <taxon>Ecdysozoa</taxon>
        <taxon>Arthropoda</taxon>
        <taxon>Hexapoda</taxon>
        <taxon>Insecta</taxon>
        <taxon>Pterygota</taxon>
        <taxon>Neoptera</taxon>
        <taxon>Endopterygota</taxon>
        <taxon>Coleoptera</taxon>
        <taxon>Polyphaga</taxon>
        <taxon>Cucujiformia</taxon>
        <taxon>Coccinelloidea</taxon>
        <taxon>Coccinellidae</taxon>
        <taxon>Epilachninae</taxon>
        <taxon>Epilachnini</taxon>
        <taxon>Henosepilachna</taxon>
    </lineage>
</organism>
<dbReference type="SUPFAM" id="SSF50353">
    <property type="entry name" value="Cytokine"/>
    <property type="match status" value="1"/>
</dbReference>
<dbReference type="Proteomes" id="UP001431783">
    <property type="component" value="Unassembled WGS sequence"/>
</dbReference>
<evidence type="ECO:0000256" key="1">
    <source>
        <dbReference type="ARBA" id="ARBA00007936"/>
    </source>
</evidence>
<reference evidence="3 4" key="1">
    <citation type="submission" date="2023-03" db="EMBL/GenBank/DDBJ databases">
        <title>Genome insight into feeding habits of ladybird beetles.</title>
        <authorList>
            <person name="Li H.-S."/>
            <person name="Huang Y.-H."/>
            <person name="Pang H."/>
        </authorList>
    </citation>
    <scope>NUCLEOTIDE SEQUENCE [LARGE SCALE GENOMIC DNA]</scope>
    <source>
        <strain evidence="3">SYSU_2023b</strain>
        <tissue evidence="3">Whole body</tissue>
    </source>
</reference>
<evidence type="ECO:0000313" key="4">
    <source>
        <dbReference type="Proteomes" id="UP001431783"/>
    </source>
</evidence>
<dbReference type="CDD" id="cd00058">
    <property type="entry name" value="beta-trefoil_FGF"/>
    <property type="match status" value="1"/>
</dbReference>
<dbReference type="SMART" id="SM00442">
    <property type="entry name" value="FGF"/>
    <property type="match status" value="1"/>
</dbReference>
<name>A0AAW1UXC8_9CUCU</name>
<evidence type="ECO:0000256" key="2">
    <source>
        <dbReference type="RuleBase" id="RU049442"/>
    </source>
</evidence>
<dbReference type="Gene3D" id="2.80.10.50">
    <property type="match status" value="1"/>
</dbReference>
<dbReference type="EMBL" id="JARQZJ010000121">
    <property type="protein sequence ID" value="KAK9888101.1"/>
    <property type="molecule type" value="Genomic_DNA"/>
</dbReference>
<gene>
    <name evidence="3" type="ORF">WA026_000376</name>
</gene>
<keyword evidence="4" id="KW-1185">Reference proteome</keyword>
<dbReference type="PRINTS" id="PR00262">
    <property type="entry name" value="IL1HBGF"/>
</dbReference>
<evidence type="ECO:0000313" key="3">
    <source>
        <dbReference type="EMBL" id="KAK9888101.1"/>
    </source>
</evidence>
<protein>
    <recommendedName>
        <fullName evidence="2">Fibroblast growth factor</fullName>
        <shortName evidence="2">FGF</shortName>
    </recommendedName>
</protein>
<dbReference type="PANTHER" id="PTHR11486">
    <property type="entry name" value="FIBROBLAST GROWTH FACTOR"/>
    <property type="match status" value="1"/>
</dbReference>
<comment type="similarity">
    <text evidence="1 2">Belongs to the heparin-binding growth factors family.</text>
</comment>
<dbReference type="InterPro" id="IPR008996">
    <property type="entry name" value="IL1/FGF"/>
</dbReference>
<dbReference type="InterPro" id="IPR056378">
    <property type="entry name" value="Let-756-like_FGF"/>
</dbReference>
<comment type="caution">
    <text evidence="3">The sequence shown here is derived from an EMBL/GenBank/DDBJ whole genome shotgun (WGS) entry which is preliminary data.</text>
</comment>
<dbReference type="GO" id="GO:0008083">
    <property type="term" value="F:growth factor activity"/>
    <property type="evidence" value="ECO:0007669"/>
    <property type="project" value="InterPro"/>
</dbReference>
<dbReference type="InterPro" id="IPR002209">
    <property type="entry name" value="Fibroblast_GF_fam"/>
</dbReference>
<sequence>MDTSESLGFGQRMKLYSQNGFNLAIRQNGVVEGTQEDEDPECCLELISAGPGMVRIRGMETDLYLCFDSDGHLYGEQDSENDATVFRETLEGLYNAYISVKYPEWYVGIKRSGKPKPGPYTKYGQKAVRFLPRRLK</sequence>
<dbReference type="PRINTS" id="PR00263">
    <property type="entry name" value="HBGFFGF"/>
</dbReference>
<dbReference type="Pfam" id="PF00167">
    <property type="entry name" value="FGF"/>
    <property type="match status" value="1"/>
</dbReference>
<dbReference type="AlphaFoldDB" id="A0AAW1UXC8"/>
<proteinExistence type="inferred from homology"/>
<accession>A0AAW1UXC8</accession>